<evidence type="ECO:0000259" key="2">
    <source>
        <dbReference type="Pfam" id="PF02371"/>
    </source>
</evidence>
<dbReference type="InterPro" id="IPR003346">
    <property type="entry name" value="Transposase_20"/>
</dbReference>
<proteinExistence type="predicted"/>
<dbReference type="Pfam" id="PF02371">
    <property type="entry name" value="Transposase_20"/>
    <property type="match status" value="1"/>
</dbReference>
<dbReference type="PANTHER" id="PTHR33055:SF3">
    <property type="entry name" value="PUTATIVE TRANSPOSASE FOR IS117-RELATED"/>
    <property type="match status" value="1"/>
</dbReference>
<dbReference type="SUPFAM" id="SSF64153">
    <property type="entry name" value="YjeF N-terminal domain-like"/>
    <property type="match status" value="1"/>
</dbReference>
<dbReference type="PANTHER" id="PTHR33055">
    <property type="entry name" value="TRANSPOSASE FOR INSERTION SEQUENCE ELEMENT IS1111A"/>
    <property type="match status" value="1"/>
</dbReference>
<dbReference type="InterPro" id="IPR002525">
    <property type="entry name" value="Transp_IS110-like_N"/>
</dbReference>
<gene>
    <name evidence="3" type="ORF">CCR94_18345</name>
</gene>
<evidence type="ECO:0000313" key="4">
    <source>
        <dbReference type="Proteomes" id="UP000239089"/>
    </source>
</evidence>
<dbReference type="InterPro" id="IPR036652">
    <property type="entry name" value="YjeF_N_dom_sf"/>
</dbReference>
<dbReference type="NCBIfam" id="NF033542">
    <property type="entry name" value="transpos_IS110"/>
    <property type="match status" value="1"/>
</dbReference>
<protein>
    <submittedName>
        <fullName evidence="3">IS110 family transposase</fullName>
    </submittedName>
</protein>
<dbReference type="OrthoDB" id="7459855at2"/>
<dbReference type="AlphaFoldDB" id="A0A2S6N0U5"/>
<dbReference type="EMBL" id="NHSJ01000112">
    <property type="protein sequence ID" value="PPQ28253.1"/>
    <property type="molecule type" value="Genomic_DNA"/>
</dbReference>
<reference evidence="3 4" key="1">
    <citation type="journal article" date="2018" name="Arch. Microbiol.">
        <title>New insights into the metabolic potential of the phototrophic purple bacterium Rhodopila globiformis DSM 161(T) from its draft genome sequence and evidence for a vanadium-dependent nitrogenase.</title>
        <authorList>
            <person name="Imhoff J.F."/>
            <person name="Rahn T."/>
            <person name="Kunzel S."/>
            <person name="Neulinger S.C."/>
        </authorList>
    </citation>
    <scope>NUCLEOTIDE SEQUENCE [LARGE SCALE GENOMIC DNA]</scope>
    <source>
        <strain evidence="3 4">DSM 16996</strain>
    </source>
</reference>
<keyword evidence="4" id="KW-1185">Reference proteome</keyword>
<dbReference type="GO" id="GO:0004803">
    <property type="term" value="F:transposase activity"/>
    <property type="evidence" value="ECO:0007669"/>
    <property type="project" value="InterPro"/>
</dbReference>
<feature type="domain" description="Transposase IS110-like N-terminal" evidence="1">
    <location>
        <begin position="57"/>
        <end position="180"/>
    </location>
</feature>
<dbReference type="Proteomes" id="UP000239089">
    <property type="component" value="Unassembled WGS sequence"/>
</dbReference>
<comment type="caution">
    <text evidence="3">The sequence shown here is derived from an EMBL/GenBank/DDBJ whole genome shotgun (WGS) entry which is preliminary data.</text>
</comment>
<evidence type="ECO:0000259" key="1">
    <source>
        <dbReference type="Pfam" id="PF01548"/>
    </source>
</evidence>
<evidence type="ECO:0000313" key="3">
    <source>
        <dbReference type="EMBL" id="PPQ28253.1"/>
    </source>
</evidence>
<dbReference type="GO" id="GO:0003677">
    <property type="term" value="F:DNA binding"/>
    <property type="evidence" value="ECO:0007669"/>
    <property type="project" value="InterPro"/>
</dbReference>
<dbReference type="Pfam" id="PF01548">
    <property type="entry name" value="DEDD_Tnp_IS110"/>
    <property type="match status" value="1"/>
</dbReference>
<accession>A0A2S6N0U5</accession>
<dbReference type="RefSeq" id="WP_104509287.1">
    <property type="nucleotide sequence ID" value="NZ_JACIGC010000094.1"/>
</dbReference>
<organism evidence="3 4">
    <name type="scientific">Rhodoblastus sphagnicola</name>
    <dbReference type="NCBI Taxonomy" id="333368"/>
    <lineage>
        <taxon>Bacteria</taxon>
        <taxon>Pseudomonadati</taxon>
        <taxon>Pseudomonadota</taxon>
        <taxon>Alphaproteobacteria</taxon>
        <taxon>Hyphomicrobiales</taxon>
        <taxon>Rhodoblastaceae</taxon>
        <taxon>Rhodoblastus</taxon>
    </lineage>
</organism>
<dbReference type="InterPro" id="IPR047650">
    <property type="entry name" value="Transpos_IS110"/>
</dbReference>
<feature type="domain" description="Transposase IS116/IS110/IS902 C-terminal" evidence="2">
    <location>
        <begin position="259"/>
        <end position="334"/>
    </location>
</feature>
<sequence>MSQASGTTPSTIDYDTTIIGALELSEKKWVFAVQLPGVSRHSRHVLETCGDGLASFVERLKAKCAAAGRAITRVILTHEAGRDGFWLARFLTRRGIEVHVMQPSSLPVDRRARRAKTDIIDVEMLLRTLMAWLRGEPRVCSMVPIPSEADEEARRAYREREDLTGERRSIVNKIDGILATLGIKGYKALRRDRREQLDSLRQPDGDPVPQKAKARIERLLDRLDLVLKLIEQVEAARDAVLKKDTPADEAERMIRSLTALRSIGADFATLLVREAFVRQFRNRRALGGYVGLGGTPFSSGGSEREQGIGKDGNRRLRAAMVELAWMWLRWQPDSALSIWFRARVGATGGGRVKKIMVVALARKLLVALWRYVKDGVIPDGATMKPA</sequence>
<dbReference type="GO" id="GO:0006313">
    <property type="term" value="P:DNA transposition"/>
    <property type="evidence" value="ECO:0007669"/>
    <property type="project" value="InterPro"/>
</dbReference>
<name>A0A2S6N0U5_9HYPH</name>